<feature type="region of interest" description="Disordered" evidence="1">
    <location>
        <begin position="1"/>
        <end position="28"/>
    </location>
</feature>
<evidence type="ECO:0000313" key="3">
    <source>
        <dbReference type="Proteomes" id="UP000192596"/>
    </source>
</evidence>
<sequence>MVSPQHPSGDGRSLSGSPIDTGLPGGPTTHRRHKVIDLFEVLICTVPNQNYFELHTFLFYDRSIYFRRHLDAGTNPAIPNTTPTIFGAYLTLAYGQSVTAALRSLTDNDDAPALRLMDTYNLAYQLDDYTVCNKIVDWIVSSVHADRTQPSIEDAVHIYSTRPSDRHPLRRLVVA</sequence>
<dbReference type="AlphaFoldDB" id="A0A1V8SJA9"/>
<proteinExistence type="predicted"/>
<reference evidence="3" key="1">
    <citation type="submission" date="2017-03" db="EMBL/GenBank/DDBJ databases">
        <title>Genomes of endolithic fungi from Antarctica.</title>
        <authorList>
            <person name="Coleine C."/>
            <person name="Masonjones S."/>
            <person name="Stajich J.E."/>
        </authorList>
    </citation>
    <scope>NUCLEOTIDE SEQUENCE [LARGE SCALE GENOMIC DNA]</scope>
    <source>
        <strain evidence="3">CCFEE 5527</strain>
    </source>
</reference>
<comment type="caution">
    <text evidence="2">The sequence shown here is derived from an EMBL/GenBank/DDBJ whole genome shotgun (WGS) entry which is preliminary data.</text>
</comment>
<gene>
    <name evidence="2" type="ORF">B0A48_15093</name>
</gene>
<accession>A0A1V8SJA9</accession>
<dbReference type="Proteomes" id="UP000192596">
    <property type="component" value="Unassembled WGS sequence"/>
</dbReference>
<organism evidence="2 3">
    <name type="scientific">Cryoendolithus antarcticus</name>
    <dbReference type="NCBI Taxonomy" id="1507870"/>
    <lineage>
        <taxon>Eukaryota</taxon>
        <taxon>Fungi</taxon>
        <taxon>Dikarya</taxon>
        <taxon>Ascomycota</taxon>
        <taxon>Pezizomycotina</taxon>
        <taxon>Dothideomycetes</taxon>
        <taxon>Dothideomycetidae</taxon>
        <taxon>Cladosporiales</taxon>
        <taxon>Cladosporiaceae</taxon>
        <taxon>Cryoendolithus</taxon>
    </lineage>
</organism>
<name>A0A1V8SJA9_9PEZI</name>
<dbReference type="InParanoid" id="A0A1V8SJA9"/>
<keyword evidence="3" id="KW-1185">Reference proteome</keyword>
<evidence type="ECO:0000313" key="2">
    <source>
        <dbReference type="EMBL" id="OQN99244.1"/>
    </source>
</evidence>
<protein>
    <recommendedName>
        <fullName evidence="4">BTB domain-containing protein</fullName>
    </recommendedName>
</protein>
<dbReference type="EMBL" id="NAJO01000041">
    <property type="protein sequence ID" value="OQN99244.1"/>
    <property type="molecule type" value="Genomic_DNA"/>
</dbReference>
<evidence type="ECO:0000256" key="1">
    <source>
        <dbReference type="SAM" id="MobiDB-lite"/>
    </source>
</evidence>
<evidence type="ECO:0008006" key="4">
    <source>
        <dbReference type="Google" id="ProtNLM"/>
    </source>
</evidence>